<dbReference type="Pfam" id="PF08423">
    <property type="entry name" value="Rad51"/>
    <property type="match status" value="1"/>
</dbReference>
<feature type="domain" description="RecA family profile 1" evidence="12">
    <location>
        <begin position="85"/>
        <end position="259"/>
    </location>
</feature>
<dbReference type="GO" id="GO:0007131">
    <property type="term" value="P:reciprocal meiotic recombination"/>
    <property type="evidence" value="ECO:0007669"/>
    <property type="project" value="TreeGrafter"/>
</dbReference>
<evidence type="ECO:0000256" key="9">
    <source>
        <dbReference type="ARBA" id="ARBA00023204"/>
    </source>
</evidence>
<dbReference type="SUPFAM" id="SSF52540">
    <property type="entry name" value="P-loop containing nucleoside triphosphate hydrolases"/>
    <property type="match status" value="1"/>
</dbReference>
<dbReference type="PANTHER" id="PTHR46457:SF1">
    <property type="entry name" value="DNA REPAIR PROTEIN RAD51 HOMOLOG 4"/>
    <property type="match status" value="1"/>
</dbReference>
<dbReference type="Proteomes" id="UP000595140">
    <property type="component" value="Unassembled WGS sequence"/>
</dbReference>
<keyword evidence="14" id="KW-1185">Reference proteome</keyword>
<comment type="subcellular location">
    <subcellularLocation>
        <location evidence="1">Nucleus</location>
    </subcellularLocation>
    <subcellularLocation>
        <location evidence="2">Plastid</location>
    </subcellularLocation>
</comment>
<evidence type="ECO:0000256" key="4">
    <source>
        <dbReference type="ARBA" id="ARBA00022741"/>
    </source>
</evidence>
<name>A0A484MRI2_9ASTE</name>
<dbReference type="PANTHER" id="PTHR46457">
    <property type="entry name" value="DNA REPAIR PROTEIN RAD51 HOMOLOG 4"/>
    <property type="match status" value="1"/>
</dbReference>
<dbReference type="PROSITE" id="PS50162">
    <property type="entry name" value="RECA_2"/>
    <property type="match status" value="1"/>
</dbReference>
<dbReference type="GO" id="GO:0000400">
    <property type="term" value="F:four-way junction DNA binding"/>
    <property type="evidence" value="ECO:0007669"/>
    <property type="project" value="TreeGrafter"/>
</dbReference>
<evidence type="ECO:0000256" key="6">
    <source>
        <dbReference type="ARBA" id="ARBA00022840"/>
    </source>
</evidence>
<sequence length="316" mass="34652">MAPLKSLELRYPFVDSNFRSFCAVHGIFSVEDFLLHDTHSLEVSAEQHHTSARLKQGIAQVLASIDRLHQPWLNGMEMLKNGLQHEHSLSTGSKCIDAFLKGGLRRGHLTELVGPSSSGKTQLCLLIASSVAKSSGKVIFVDTGNSFSPKRVAEFVNQTPDQSTNKVKKTLEHAMSNIVCYSVFDVFTMFDVLHQLRNTLRTQTSCKVRMLVIDSISSLITPVLGGSGAHGHGLMVSAGFLLKHLADEHELAVLVTNHMVAGKGGIMKPALGESWKGIPHTRLLLSRDSTRQHISTISVMKHPNMADGDRVEFQTP</sequence>
<dbReference type="InterPro" id="IPR051988">
    <property type="entry name" value="HRR_RAD51_Paralog"/>
</dbReference>
<evidence type="ECO:0000256" key="11">
    <source>
        <dbReference type="ARBA" id="ARBA00056000"/>
    </source>
</evidence>
<keyword evidence="6" id="KW-0067">ATP-binding</keyword>
<evidence type="ECO:0000256" key="8">
    <source>
        <dbReference type="ARBA" id="ARBA00023172"/>
    </source>
</evidence>
<dbReference type="EMBL" id="OOIL02004368">
    <property type="protein sequence ID" value="VFQ91430.1"/>
    <property type="molecule type" value="Genomic_DNA"/>
</dbReference>
<keyword evidence="10" id="KW-0539">Nucleus</keyword>
<keyword evidence="5" id="KW-0227">DNA damage</keyword>
<evidence type="ECO:0000256" key="2">
    <source>
        <dbReference type="ARBA" id="ARBA00004474"/>
    </source>
</evidence>
<keyword evidence="8" id="KW-0233">DNA recombination</keyword>
<comment type="similarity">
    <text evidence="3">Belongs to the RecA family. RAD51 subfamily.</text>
</comment>
<dbReference type="GO" id="GO:0003697">
    <property type="term" value="F:single-stranded DNA binding"/>
    <property type="evidence" value="ECO:0007669"/>
    <property type="project" value="TreeGrafter"/>
</dbReference>
<dbReference type="AlphaFoldDB" id="A0A484MRI2"/>
<dbReference type="GO" id="GO:0005815">
    <property type="term" value="C:microtubule organizing center"/>
    <property type="evidence" value="ECO:0007669"/>
    <property type="project" value="TreeGrafter"/>
</dbReference>
<proteinExistence type="inferred from homology"/>
<organism evidence="13 14">
    <name type="scientific">Cuscuta campestris</name>
    <dbReference type="NCBI Taxonomy" id="132261"/>
    <lineage>
        <taxon>Eukaryota</taxon>
        <taxon>Viridiplantae</taxon>
        <taxon>Streptophyta</taxon>
        <taxon>Embryophyta</taxon>
        <taxon>Tracheophyta</taxon>
        <taxon>Spermatophyta</taxon>
        <taxon>Magnoliopsida</taxon>
        <taxon>eudicotyledons</taxon>
        <taxon>Gunneridae</taxon>
        <taxon>Pentapetalae</taxon>
        <taxon>asterids</taxon>
        <taxon>lamiids</taxon>
        <taxon>Solanales</taxon>
        <taxon>Convolvulaceae</taxon>
        <taxon>Cuscuteae</taxon>
        <taxon>Cuscuta</taxon>
        <taxon>Cuscuta subgen. Grammica</taxon>
        <taxon>Cuscuta sect. Cleistogrammica</taxon>
    </lineage>
</organism>
<evidence type="ECO:0000256" key="3">
    <source>
        <dbReference type="ARBA" id="ARBA00007095"/>
    </source>
</evidence>
<dbReference type="FunFam" id="3.40.50.300:FF:001665">
    <property type="entry name" value="DNA repair protein RAD51 4"/>
    <property type="match status" value="1"/>
</dbReference>
<keyword evidence="9" id="KW-0234">DNA repair</keyword>
<accession>A0A484MRI2</accession>
<dbReference type="GO" id="GO:0005657">
    <property type="term" value="C:replication fork"/>
    <property type="evidence" value="ECO:0007669"/>
    <property type="project" value="TreeGrafter"/>
</dbReference>
<evidence type="ECO:0000259" key="12">
    <source>
        <dbReference type="PROSITE" id="PS50162"/>
    </source>
</evidence>
<evidence type="ECO:0000256" key="1">
    <source>
        <dbReference type="ARBA" id="ARBA00004123"/>
    </source>
</evidence>
<dbReference type="GO" id="GO:0005524">
    <property type="term" value="F:ATP binding"/>
    <property type="evidence" value="ECO:0007669"/>
    <property type="project" value="UniProtKB-KW"/>
</dbReference>
<dbReference type="CDD" id="cd19489">
    <property type="entry name" value="Rad51D"/>
    <property type="match status" value="1"/>
</dbReference>
<dbReference type="OrthoDB" id="336321at2759"/>
<dbReference type="InterPro" id="IPR027417">
    <property type="entry name" value="P-loop_NTPase"/>
</dbReference>
<evidence type="ECO:0000313" key="13">
    <source>
        <dbReference type="EMBL" id="VFQ91430.1"/>
    </source>
</evidence>
<dbReference type="InterPro" id="IPR047323">
    <property type="entry name" value="Rad51D_C"/>
</dbReference>
<dbReference type="GO" id="GO:0000723">
    <property type="term" value="P:telomere maintenance"/>
    <property type="evidence" value="ECO:0007669"/>
    <property type="project" value="TreeGrafter"/>
</dbReference>
<dbReference type="InterPro" id="IPR013632">
    <property type="entry name" value="Rad51_C"/>
</dbReference>
<keyword evidence="7" id="KW-0238">DNA-binding</keyword>
<dbReference type="GO" id="GO:0033063">
    <property type="term" value="C:Rad51B-Rad51C-Rad51D-XRCC2 complex"/>
    <property type="evidence" value="ECO:0007669"/>
    <property type="project" value="TreeGrafter"/>
</dbReference>
<dbReference type="GO" id="GO:0140664">
    <property type="term" value="F:ATP-dependent DNA damage sensor activity"/>
    <property type="evidence" value="ECO:0007669"/>
    <property type="project" value="InterPro"/>
</dbReference>
<evidence type="ECO:0000256" key="7">
    <source>
        <dbReference type="ARBA" id="ARBA00023125"/>
    </source>
</evidence>
<dbReference type="GO" id="GO:0009536">
    <property type="term" value="C:plastid"/>
    <property type="evidence" value="ECO:0007669"/>
    <property type="project" value="UniProtKB-SubCell"/>
</dbReference>
<evidence type="ECO:0000256" key="10">
    <source>
        <dbReference type="ARBA" id="ARBA00023242"/>
    </source>
</evidence>
<evidence type="ECO:0000313" key="14">
    <source>
        <dbReference type="Proteomes" id="UP000595140"/>
    </source>
</evidence>
<keyword evidence="4" id="KW-0547">Nucleotide-binding</keyword>
<dbReference type="GO" id="GO:0042148">
    <property type="term" value="P:DNA strand invasion"/>
    <property type="evidence" value="ECO:0007669"/>
    <property type="project" value="TreeGrafter"/>
</dbReference>
<dbReference type="Gene3D" id="3.40.50.300">
    <property type="entry name" value="P-loop containing nucleotide triphosphate hydrolases"/>
    <property type="match status" value="1"/>
</dbReference>
<protein>
    <recommendedName>
        <fullName evidence="12">RecA family profile 1 domain-containing protein</fullName>
    </recommendedName>
</protein>
<dbReference type="InterPro" id="IPR020588">
    <property type="entry name" value="RecA_ATP-bd"/>
</dbReference>
<comment type="function">
    <text evidence="11">Involved in the homologous recombination repair (HRR) pathway of double-stranded DNA breaks arising during DNA replication or induced by DNA-damaging agents.</text>
</comment>
<reference evidence="13 14" key="1">
    <citation type="submission" date="2018-04" db="EMBL/GenBank/DDBJ databases">
        <authorList>
            <person name="Vogel A."/>
        </authorList>
    </citation>
    <scope>NUCLEOTIDE SEQUENCE [LARGE SCALE GENOMIC DNA]</scope>
</reference>
<dbReference type="SMART" id="SM00382">
    <property type="entry name" value="AAA"/>
    <property type="match status" value="1"/>
</dbReference>
<dbReference type="GO" id="GO:0000724">
    <property type="term" value="P:double-strand break repair via homologous recombination"/>
    <property type="evidence" value="ECO:0007669"/>
    <property type="project" value="TreeGrafter"/>
</dbReference>
<gene>
    <name evidence="13" type="ORF">CCAM_LOCUS33206</name>
</gene>
<evidence type="ECO:0000256" key="5">
    <source>
        <dbReference type="ARBA" id="ARBA00022763"/>
    </source>
</evidence>
<dbReference type="InterPro" id="IPR003593">
    <property type="entry name" value="AAA+_ATPase"/>
</dbReference>